<dbReference type="Pfam" id="PF13185">
    <property type="entry name" value="GAF_2"/>
    <property type="match status" value="1"/>
</dbReference>
<keyword evidence="5" id="KW-0418">Kinase</keyword>
<dbReference type="CDD" id="cd16922">
    <property type="entry name" value="HATPase_EvgS-ArcB-TorS-like"/>
    <property type="match status" value="1"/>
</dbReference>
<feature type="domain" description="Response regulatory" evidence="10">
    <location>
        <begin position="1177"/>
        <end position="1293"/>
    </location>
</feature>
<dbReference type="SUPFAM" id="SSF55785">
    <property type="entry name" value="PYP-like sensor domain (PAS domain)"/>
    <property type="match status" value="3"/>
</dbReference>
<evidence type="ECO:0000256" key="7">
    <source>
        <dbReference type="PROSITE-ProRule" id="PRU00169"/>
    </source>
</evidence>
<dbReference type="InterPro" id="IPR003661">
    <property type="entry name" value="HisK_dim/P_dom"/>
</dbReference>
<dbReference type="SUPFAM" id="SSF52172">
    <property type="entry name" value="CheY-like"/>
    <property type="match status" value="1"/>
</dbReference>
<dbReference type="SUPFAM" id="SSF55781">
    <property type="entry name" value="GAF domain-like"/>
    <property type="match status" value="1"/>
</dbReference>
<keyword evidence="14" id="KW-1185">Reference proteome</keyword>
<dbReference type="InterPro" id="IPR011006">
    <property type="entry name" value="CheY-like_superfamily"/>
</dbReference>
<dbReference type="Gene3D" id="3.30.450.40">
    <property type="match status" value="1"/>
</dbReference>
<dbReference type="InterPro" id="IPR000700">
    <property type="entry name" value="PAS-assoc_C"/>
</dbReference>
<dbReference type="InterPro" id="IPR036097">
    <property type="entry name" value="HisK_dim/P_sf"/>
</dbReference>
<dbReference type="RefSeq" id="WP_192376787.1">
    <property type="nucleotide sequence ID" value="NZ_CAJHIV010000001.1"/>
</dbReference>
<dbReference type="EC" id="2.7.13.3" evidence="2"/>
<dbReference type="InterPro" id="IPR036890">
    <property type="entry name" value="HATPase_C_sf"/>
</dbReference>
<dbReference type="InterPro" id="IPR003594">
    <property type="entry name" value="HATPase_dom"/>
</dbReference>
<dbReference type="Gene3D" id="3.40.50.2300">
    <property type="match status" value="1"/>
</dbReference>
<feature type="domain" description="Histidine kinase" evidence="9">
    <location>
        <begin position="929"/>
        <end position="1147"/>
    </location>
</feature>
<evidence type="ECO:0000256" key="2">
    <source>
        <dbReference type="ARBA" id="ARBA00012438"/>
    </source>
</evidence>
<dbReference type="InterPro" id="IPR004358">
    <property type="entry name" value="Sig_transdc_His_kin-like_C"/>
</dbReference>
<dbReference type="Proteomes" id="UP000652176">
    <property type="component" value="Unassembled WGS sequence"/>
</dbReference>
<proteinExistence type="predicted"/>
<dbReference type="PROSITE" id="PS50110">
    <property type="entry name" value="RESPONSE_REGULATORY"/>
    <property type="match status" value="1"/>
</dbReference>
<dbReference type="Pfam" id="PF02518">
    <property type="entry name" value="HATPase_c"/>
    <property type="match status" value="1"/>
</dbReference>
<evidence type="ECO:0000259" key="9">
    <source>
        <dbReference type="PROSITE" id="PS50109"/>
    </source>
</evidence>
<evidence type="ECO:0000313" key="13">
    <source>
        <dbReference type="EMBL" id="MBD9358560.1"/>
    </source>
</evidence>
<comment type="catalytic activity">
    <reaction evidence="1">
        <text>ATP + protein L-histidine = ADP + protein N-phospho-L-histidine.</text>
        <dbReference type="EC" id="2.7.13.3"/>
    </reaction>
</comment>
<sequence length="1376" mass="155946">MPRQPDFQNSFSKRLIAGALLLNLLVLSTVGFALYLSFDKYQQRAEINAQNLTNVISQNLGSVIDKVDLGLLVTVDEFQRQQTLGKVDAEAMSEFMRHLQSSLPWVIGLRATDEQGWIVYGVDVPKDTPLNMADRLYFSSLRDHPELGLFINKPVMSRINKVWVINFARRLNYADGSFAGVVFANVSLDNLGNAFSNLDVGSRGAINLRDGDMGVILRYPSPEVPDSVIGDKTISPEFRQTLEAGHANGVFFTPTSFDKTTRVVSFRKITPYPLYISVGLAEDDYLLEWWDEVFEMTGLVILFVLLSVSSAWFIGKSWKRHLEIAKQLAIEEEKFHTVADFTYDWEYWEGQDGRILYMSPSSRRVTGYAAEEFLADAELLSSVIHPDDRHLMAGHLHDAEHLRLAEVDFRIVRRDGEIRWISHCCQAVFGQHNNYRGRRITNRDITERHLFATEINRLAQAADQNPTGIQITDLKGILIYTNHAYTCITGYAFGEAYKMTPRALVSSEITADEYQDCLANLAAGKLWNSSLTNRHKSGELRWEQITASPIYDDTYQVCNYLYLRTDITETKRAEAALFRLNRELRAISDCNQALLRTDDEQSLLKEICRIVCDEAEYRMAWVGYLEQDQTQTIRPVAWAGFEDGYLAATDHSYDEAATSARSPAAAAIRSGEQVYVQDVSTDTLMTLARDAALQRGYRSVIALPLKNQKADSFGSLTIYSSEPNAITEAEIRLLEELAGDLAFGITVLRDKAERLRMEEHLRDSEERLRLTLEASQVGVWDWDVKNDQWYASPTYYAMLGYPSRTGMVDRLEWFESVHPEDQAEISDKMNDVLSRDFTEYQYQARMRHADGSYRWQYVRGFAIRRDSDGKVMRMLGIRMDIHDQKQNEEELRRYKEHLEDEIQQRTSDLVLARDAAEAANRAKSTFLANMSHELRTPLNAILGFSKLMRKSPQLSDEHRQNLDIINRSGEHLLTLINDVLEMAKIEVGRLHLENAPFDLGNMVRDITDMMSVRAAEKGLRLLIDQASQFPRFIAGDEARLRQVLINLVGNAIKFTQQGGVTLRLGTRKNRISHLQIEVEDSGVGIPAADQQRIFEPFVQLGERGDSQGTGLGLTISRQFVELMGGTLSLESHPDQGALFRIDLPLAEVSGADISGLNLDKSEAGAEIGLVEGQTDYRILIVEDQRENQLLLAKLMESVGFSCKVAGNGAQGIELFQTWQPHFIWMDRQMPVMDGLEATRRIRKLPGGQDVVIVALTASAFLEQRSELLEAGMNDFMRKPYRFNEIYECLAKHLGVRYVYESVPEQNRQFAILTPAMLADLPTSVREELKNALESLEPERIEKAIVLATAQDTELRKTLTYLADNFDYPAILKAIAS</sequence>
<dbReference type="PROSITE" id="PS50109">
    <property type="entry name" value="HIS_KIN"/>
    <property type="match status" value="1"/>
</dbReference>
<dbReference type="InterPro" id="IPR001610">
    <property type="entry name" value="PAC"/>
</dbReference>
<dbReference type="SMART" id="SM00086">
    <property type="entry name" value="PAC"/>
    <property type="match status" value="3"/>
</dbReference>
<dbReference type="SMART" id="SM00065">
    <property type="entry name" value="GAF"/>
    <property type="match status" value="1"/>
</dbReference>
<reference evidence="13 14" key="1">
    <citation type="submission" date="2020-09" db="EMBL/GenBank/DDBJ databases">
        <title>Methylomonas albis sp. nov. and Methylomonas fluvii sp. nov.: Two cold-adapted methanotrophs from the River Elbe and an amended description of Methylovulum psychrotolerans strain Eb1.</title>
        <authorList>
            <person name="Bussmann I.K."/>
            <person name="Klings K.-W."/>
            <person name="Warnstedt J."/>
            <person name="Hoppert M."/>
            <person name="Saborowski A."/>
            <person name="Horn F."/>
            <person name="Liebner S."/>
        </authorList>
    </citation>
    <scope>NUCLEOTIDE SEQUENCE [LARGE SCALE GENOMIC DNA]</scope>
    <source>
        <strain evidence="13 14">EbA</strain>
    </source>
</reference>
<dbReference type="InterPro" id="IPR001789">
    <property type="entry name" value="Sig_transdc_resp-reg_receiver"/>
</dbReference>
<dbReference type="PROSITE" id="PS50112">
    <property type="entry name" value="PAS"/>
    <property type="match status" value="2"/>
</dbReference>
<feature type="domain" description="PAC" evidence="12">
    <location>
        <begin position="405"/>
        <end position="457"/>
    </location>
</feature>
<evidence type="ECO:0000259" key="11">
    <source>
        <dbReference type="PROSITE" id="PS50112"/>
    </source>
</evidence>
<dbReference type="Pfam" id="PF00072">
    <property type="entry name" value="Response_reg"/>
    <property type="match status" value="1"/>
</dbReference>
<comment type="caution">
    <text evidence="13">The sequence shown here is derived from an EMBL/GenBank/DDBJ whole genome shotgun (WGS) entry which is preliminary data.</text>
</comment>
<dbReference type="CDD" id="cd12914">
    <property type="entry name" value="PDC1_DGC_like"/>
    <property type="match status" value="1"/>
</dbReference>
<organism evidence="13 14">
    <name type="scientific">Methylomonas albis</name>
    <dbReference type="NCBI Taxonomy" id="1854563"/>
    <lineage>
        <taxon>Bacteria</taxon>
        <taxon>Pseudomonadati</taxon>
        <taxon>Pseudomonadota</taxon>
        <taxon>Gammaproteobacteria</taxon>
        <taxon>Methylococcales</taxon>
        <taxon>Methylococcaceae</taxon>
        <taxon>Methylomonas</taxon>
    </lineage>
</organism>
<evidence type="ECO:0000256" key="1">
    <source>
        <dbReference type="ARBA" id="ARBA00000085"/>
    </source>
</evidence>
<feature type="transmembrane region" description="Helical" evidence="8">
    <location>
        <begin position="15"/>
        <end position="38"/>
    </location>
</feature>
<feature type="domain" description="PAC" evidence="12">
    <location>
        <begin position="840"/>
        <end position="893"/>
    </location>
</feature>
<dbReference type="SUPFAM" id="SSF55874">
    <property type="entry name" value="ATPase domain of HSP90 chaperone/DNA topoisomerase II/histidine kinase"/>
    <property type="match status" value="1"/>
</dbReference>
<evidence type="ECO:0000256" key="5">
    <source>
        <dbReference type="ARBA" id="ARBA00022777"/>
    </source>
</evidence>
<dbReference type="InterPro" id="IPR029016">
    <property type="entry name" value="GAF-like_dom_sf"/>
</dbReference>
<keyword evidence="8" id="KW-1133">Transmembrane helix</keyword>
<keyword evidence="8" id="KW-0812">Transmembrane</keyword>
<evidence type="ECO:0000256" key="8">
    <source>
        <dbReference type="SAM" id="Phobius"/>
    </source>
</evidence>
<dbReference type="Pfam" id="PF13426">
    <property type="entry name" value="PAS_9"/>
    <property type="match status" value="1"/>
</dbReference>
<dbReference type="Gene3D" id="3.30.565.10">
    <property type="entry name" value="Histidine kinase-like ATPase, C-terminal domain"/>
    <property type="match status" value="1"/>
</dbReference>
<dbReference type="SMART" id="SM00448">
    <property type="entry name" value="REC"/>
    <property type="match status" value="1"/>
</dbReference>
<feature type="transmembrane region" description="Helical" evidence="8">
    <location>
        <begin position="293"/>
        <end position="314"/>
    </location>
</feature>
<evidence type="ECO:0000256" key="6">
    <source>
        <dbReference type="ARBA" id="ARBA00023012"/>
    </source>
</evidence>
<dbReference type="Pfam" id="PF08447">
    <property type="entry name" value="PAS_3"/>
    <property type="match status" value="2"/>
</dbReference>
<keyword evidence="3 7" id="KW-0597">Phosphoprotein</keyword>
<gene>
    <name evidence="13" type="ORF">IE877_22230</name>
</gene>
<accession>A0ABR9D662</accession>
<feature type="modified residue" description="4-aspartylphosphate" evidence="7">
    <location>
        <position position="1226"/>
    </location>
</feature>
<evidence type="ECO:0000259" key="12">
    <source>
        <dbReference type="PROSITE" id="PS50113"/>
    </source>
</evidence>
<dbReference type="Gene3D" id="3.30.450.20">
    <property type="entry name" value="PAS domain"/>
    <property type="match status" value="5"/>
</dbReference>
<dbReference type="SMART" id="SM00387">
    <property type="entry name" value="HATPase_c"/>
    <property type="match status" value="1"/>
</dbReference>
<dbReference type="PANTHER" id="PTHR45339">
    <property type="entry name" value="HYBRID SIGNAL TRANSDUCTION HISTIDINE KINASE J"/>
    <property type="match status" value="1"/>
</dbReference>
<dbReference type="Pfam" id="PF00512">
    <property type="entry name" value="HisKA"/>
    <property type="match status" value="1"/>
</dbReference>
<dbReference type="InterPro" id="IPR005467">
    <property type="entry name" value="His_kinase_dom"/>
</dbReference>
<dbReference type="NCBIfam" id="TIGR00229">
    <property type="entry name" value="sensory_box"/>
    <property type="match status" value="3"/>
</dbReference>
<dbReference type="InterPro" id="IPR003018">
    <property type="entry name" value="GAF"/>
</dbReference>
<feature type="domain" description="PAC" evidence="12">
    <location>
        <begin position="525"/>
        <end position="579"/>
    </location>
</feature>
<dbReference type="InterPro" id="IPR013655">
    <property type="entry name" value="PAS_fold_3"/>
</dbReference>
<dbReference type="PRINTS" id="PR00344">
    <property type="entry name" value="BCTRLSENSOR"/>
</dbReference>
<dbReference type="CDD" id="cd00082">
    <property type="entry name" value="HisKA"/>
    <property type="match status" value="1"/>
</dbReference>
<keyword evidence="8" id="KW-0472">Membrane</keyword>
<evidence type="ECO:0000313" key="14">
    <source>
        <dbReference type="Proteomes" id="UP000652176"/>
    </source>
</evidence>
<feature type="domain" description="PAS" evidence="11">
    <location>
        <begin position="352"/>
        <end position="399"/>
    </location>
</feature>
<dbReference type="SMART" id="SM00388">
    <property type="entry name" value="HisKA"/>
    <property type="match status" value="1"/>
</dbReference>
<dbReference type="SUPFAM" id="SSF47384">
    <property type="entry name" value="Homodimeric domain of signal transducing histidine kinase"/>
    <property type="match status" value="1"/>
</dbReference>
<keyword evidence="6" id="KW-0902">Two-component regulatory system</keyword>
<dbReference type="Gene3D" id="1.10.287.130">
    <property type="match status" value="1"/>
</dbReference>
<dbReference type="PANTHER" id="PTHR45339:SF1">
    <property type="entry name" value="HYBRID SIGNAL TRANSDUCTION HISTIDINE KINASE J"/>
    <property type="match status" value="1"/>
</dbReference>
<dbReference type="EMBL" id="JACXSS010000001">
    <property type="protein sequence ID" value="MBD9358560.1"/>
    <property type="molecule type" value="Genomic_DNA"/>
</dbReference>
<dbReference type="PROSITE" id="PS50113">
    <property type="entry name" value="PAC"/>
    <property type="match status" value="3"/>
</dbReference>
<dbReference type="InterPro" id="IPR035965">
    <property type="entry name" value="PAS-like_dom_sf"/>
</dbReference>
<dbReference type="SMART" id="SM00091">
    <property type="entry name" value="PAS"/>
    <property type="match status" value="3"/>
</dbReference>
<dbReference type="CDD" id="cd00130">
    <property type="entry name" value="PAS"/>
    <property type="match status" value="3"/>
</dbReference>
<evidence type="ECO:0000256" key="3">
    <source>
        <dbReference type="ARBA" id="ARBA00022553"/>
    </source>
</evidence>
<evidence type="ECO:0000259" key="10">
    <source>
        <dbReference type="PROSITE" id="PS50110"/>
    </source>
</evidence>
<dbReference type="CDD" id="cd17546">
    <property type="entry name" value="REC_hyHK_CKI1_RcsC-like"/>
    <property type="match status" value="1"/>
</dbReference>
<dbReference type="InterPro" id="IPR000014">
    <property type="entry name" value="PAS"/>
</dbReference>
<protein>
    <recommendedName>
        <fullName evidence="2">histidine kinase</fullName>
        <ecNumber evidence="2">2.7.13.3</ecNumber>
    </recommendedName>
</protein>
<evidence type="ECO:0000256" key="4">
    <source>
        <dbReference type="ARBA" id="ARBA00022679"/>
    </source>
</evidence>
<dbReference type="CDD" id="cd12915">
    <property type="entry name" value="PDC2_DGC_like"/>
    <property type="match status" value="1"/>
</dbReference>
<feature type="domain" description="PAS" evidence="11">
    <location>
        <begin position="764"/>
        <end position="836"/>
    </location>
</feature>
<name>A0ABR9D662_9GAMM</name>
<keyword evidence="4" id="KW-0808">Transferase</keyword>